<evidence type="ECO:0000256" key="2">
    <source>
        <dbReference type="ARBA" id="ARBA00022676"/>
    </source>
</evidence>
<comment type="caution">
    <text evidence="5">The sequence shown here is derived from an EMBL/GenBank/DDBJ whole genome shotgun (WGS) entry which is preliminary data.</text>
</comment>
<dbReference type="PANTHER" id="PTHR43179">
    <property type="entry name" value="RHAMNOSYLTRANSFERASE WBBL"/>
    <property type="match status" value="1"/>
</dbReference>
<dbReference type="GO" id="GO:0016757">
    <property type="term" value="F:glycosyltransferase activity"/>
    <property type="evidence" value="ECO:0007669"/>
    <property type="project" value="UniProtKB-KW"/>
</dbReference>
<dbReference type="Gene3D" id="3.90.550.10">
    <property type="entry name" value="Spore Coat Polysaccharide Biosynthesis Protein SpsA, Chain A"/>
    <property type="match status" value="1"/>
</dbReference>
<feature type="domain" description="Glycosyltransferase 2-like" evidence="4">
    <location>
        <begin position="6"/>
        <end position="115"/>
    </location>
</feature>
<keyword evidence="3 5" id="KW-0808">Transferase</keyword>
<dbReference type="Pfam" id="PF00535">
    <property type="entry name" value="Glycos_transf_2"/>
    <property type="match status" value="1"/>
</dbReference>
<dbReference type="InterPro" id="IPR001173">
    <property type="entry name" value="Glyco_trans_2-like"/>
</dbReference>
<dbReference type="PANTHER" id="PTHR43179:SF12">
    <property type="entry name" value="GALACTOFURANOSYLTRANSFERASE GLFT2"/>
    <property type="match status" value="1"/>
</dbReference>
<evidence type="ECO:0000256" key="3">
    <source>
        <dbReference type="ARBA" id="ARBA00022679"/>
    </source>
</evidence>
<proteinExistence type="inferred from homology"/>
<dbReference type="AlphaFoldDB" id="A0A4Y8L7C2"/>
<dbReference type="RefSeq" id="WP_134435153.1">
    <property type="nucleotide sequence ID" value="NZ_SOML01000001.1"/>
</dbReference>
<evidence type="ECO:0000259" key="4">
    <source>
        <dbReference type="Pfam" id="PF00535"/>
    </source>
</evidence>
<accession>A0A4Y8L7C2</accession>
<reference evidence="5 6" key="1">
    <citation type="submission" date="2019-03" db="EMBL/GenBank/DDBJ databases">
        <title>San Antonio Military Medical Center submission to MRSN (WRAIR), pending publication.</title>
        <authorList>
            <person name="Blyth D.M."/>
            <person name="Mccarthy S.L."/>
            <person name="Schall S.E."/>
            <person name="Stam J.A."/>
            <person name="Ong A.C."/>
            <person name="Mcgann P.T."/>
        </authorList>
    </citation>
    <scope>NUCLEOTIDE SEQUENCE [LARGE SCALE GENOMIC DNA]</scope>
    <source>
        <strain evidence="5 6">MRSN571793</strain>
    </source>
</reference>
<protein>
    <submittedName>
        <fullName evidence="5">Glycosyltransferase family 2 protein</fullName>
    </submittedName>
</protein>
<keyword evidence="2" id="KW-0328">Glycosyltransferase</keyword>
<name>A0A4Y8L7C2_9BACT</name>
<dbReference type="SUPFAM" id="SSF53448">
    <property type="entry name" value="Nucleotide-diphospho-sugar transferases"/>
    <property type="match status" value="1"/>
</dbReference>
<dbReference type="OrthoDB" id="9771846at2"/>
<organism evidence="5 6">
    <name type="scientific">Dysgonomonas capnocytophagoides</name>
    <dbReference type="NCBI Taxonomy" id="45254"/>
    <lineage>
        <taxon>Bacteria</taxon>
        <taxon>Pseudomonadati</taxon>
        <taxon>Bacteroidota</taxon>
        <taxon>Bacteroidia</taxon>
        <taxon>Bacteroidales</taxon>
        <taxon>Dysgonomonadaceae</taxon>
        <taxon>Dysgonomonas</taxon>
    </lineage>
</organism>
<evidence type="ECO:0000256" key="1">
    <source>
        <dbReference type="ARBA" id="ARBA00006739"/>
    </source>
</evidence>
<dbReference type="Proteomes" id="UP000297861">
    <property type="component" value="Unassembled WGS sequence"/>
</dbReference>
<dbReference type="STRING" id="1121485.GCA_000426485_00803"/>
<dbReference type="InterPro" id="IPR029044">
    <property type="entry name" value="Nucleotide-diphossugar_trans"/>
</dbReference>
<sequence length="342" mass="39607">MKKVAVVILNWNGRKLLEEFLPSVVNFTNTEIANIIIADNNSTDDSIEFLSSYYPTLEVIALPQNYGYADGYNKTLKLLNHEYYVLLNSDVEVTANWLDPLYQYIEQHTDVAAIQPKVLAQHNKSCFEYAGAAGGFIDKLGYPFCRGRIFNQVEKDTDQYNTPLEIFWATGACLFIRSSDYWNAGGLDASFFAHMEEIDLCWRLNARGRKLVCLPESTVYHVGGATLQEESPRKTFLNFRNNLLMLYKNLSENKFKRIYTQRKALDYLAALQFLISGKRPNASAILKAHREFRVIQKEYVKERDNNLQRTTNSPIKTIYQGSILYDFYLKKRKIFSDLKWLE</sequence>
<gene>
    <name evidence="5" type="ORF">E2605_00210</name>
</gene>
<comment type="similarity">
    <text evidence="1">Belongs to the glycosyltransferase 2 family.</text>
</comment>
<evidence type="ECO:0000313" key="5">
    <source>
        <dbReference type="EMBL" id="TFD98539.1"/>
    </source>
</evidence>
<evidence type="ECO:0000313" key="6">
    <source>
        <dbReference type="Proteomes" id="UP000297861"/>
    </source>
</evidence>
<keyword evidence="6" id="KW-1185">Reference proteome</keyword>
<dbReference type="CDD" id="cd04186">
    <property type="entry name" value="GT_2_like_c"/>
    <property type="match status" value="1"/>
</dbReference>
<dbReference type="EMBL" id="SOML01000001">
    <property type="protein sequence ID" value="TFD98539.1"/>
    <property type="molecule type" value="Genomic_DNA"/>
</dbReference>